<dbReference type="EMBL" id="WHVB01000061">
    <property type="protein sequence ID" value="KAF8463814.1"/>
    <property type="molecule type" value="Genomic_DNA"/>
</dbReference>
<evidence type="ECO:0000259" key="2">
    <source>
        <dbReference type="Pfam" id="PF12776"/>
    </source>
</evidence>
<dbReference type="PANTHER" id="PTHR46929">
    <property type="entry name" value="EXPRESSED PROTEIN"/>
    <property type="match status" value="1"/>
</dbReference>
<comment type="caution">
    <text evidence="3">The sequence shown here is derived from an EMBL/GenBank/DDBJ whole genome shotgun (WGS) entry which is preliminary data.</text>
</comment>
<dbReference type="InterPro" id="IPR024752">
    <property type="entry name" value="Myb/SANT-like_dom"/>
</dbReference>
<sequence>MASSGTQTYPGGKYTHLLTQTLNSLKRGKKLKKEKGPPKNAKWTVANDQALIMVLKAQQLLGNQADNSWKRLVWVATVKELTGSERLSGGAPKKEKSCSDRWSTLKSHFLVIQTLRGLSGFGWDEDQKMVTATDDVWTAYIEAHPNAATWRFKPFFLYDDILGLVEGCFATGDHALHLTEICEDSDDQLPLLGPLVPYRDDEPSPDPLDDIDWLLTPPRQPNTPKHESQDMVKPVKRRHSNASIADGDHIPEPKHSHLTGPVAVQHVADALSSVASSLSSNDSCDFETPQR</sequence>
<feature type="compositionally biased region" description="Basic and acidic residues" evidence="1">
    <location>
        <begin position="246"/>
        <end position="255"/>
    </location>
</feature>
<dbReference type="PANTHER" id="PTHR46929:SF3">
    <property type="entry name" value="MYB_SANT-LIKE DOMAIN-CONTAINING PROTEIN"/>
    <property type="match status" value="1"/>
</dbReference>
<reference evidence="3" key="1">
    <citation type="submission" date="2019-10" db="EMBL/GenBank/DDBJ databases">
        <authorList>
            <consortium name="DOE Joint Genome Institute"/>
            <person name="Kuo A."/>
            <person name="Miyauchi S."/>
            <person name="Kiss E."/>
            <person name="Drula E."/>
            <person name="Kohler A."/>
            <person name="Sanchez-Garcia M."/>
            <person name="Andreopoulos B."/>
            <person name="Barry K.W."/>
            <person name="Bonito G."/>
            <person name="Buee M."/>
            <person name="Carver A."/>
            <person name="Chen C."/>
            <person name="Cichocki N."/>
            <person name="Clum A."/>
            <person name="Culley D."/>
            <person name="Crous P.W."/>
            <person name="Fauchery L."/>
            <person name="Girlanda M."/>
            <person name="Hayes R."/>
            <person name="Keri Z."/>
            <person name="LaButti K."/>
            <person name="Lipzen A."/>
            <person name="Lombard V."/>
            <person name="Magnuson J."/>
            <person name="Maillard F."/>
            <person name="Morin E."/>
            <person name="Murat C."/>
            <person name="Nolan M."/>
            <person name="Ohm R."/>
            <person name="Pangilinan J."/>
            <person name="Pereira M."/>
            <person name="Perotto S."/>
            <person name="Peter M."/>
            <person name="Riley R."/>
            <person name="Sitrit Y."/>
            <person name="Stielow B."/>
            <person name="Szollosi G."/>
            <person name="Zifcakova L."/>
            <person name="Stursova M."/>
            <person name="Spatafora J.W."/>
            <person name="Tedersoo L."/>
            <person name="Vaario L.-M."/>
            <person name="Yamada A."/>
            <person name="Yan M."/>
            <person name="Wang P."/>
            <person name="Xu J."/>
            <person name="Bruns T."/>
            <person name="Baldrian P."/>
            <person name="Vilgalys R."/>
            <person name="Henrissat B."/>
            <person name="Grigoriev I.V."/>
            <person name="Hibbett D."/>
            <person name="Nagy L.G."/>
            <person name="Martin F.M."/>
        </authorList>
    </citation>
    <scope>NUCLEOTIDE SEQUENCE</scope>
    <source>
        <strain evidence="3">Prilba</strain>
    </source>
</reference>
<evidence type="ECO:0000313" key="3">
    <source>
        <dbReference type="EMBL" id="KAF8463814.1"/>
    </source>
</evidence>
<dbReference type="AlphaFoldDB" id="A0A9P5JVN8"/>
<reference evidence="3" key="2">
    <citation type="journal article" date="2020" name="Nat. Commun.">
        <title>Large-scale genome sequencing of mycorrhizal fungi provides insights into the early evolution of symbiotic traits.</title>
        <authorList>
            <person name="Miyauchi S."/>
            <person name="Kiss E."/>
            <person name="Kuo A."/>
            <person name="Drula E."/>
            <person name="Kohler A."/>
            <person name="Sanchez-Garcia M."/>
            <person name="Morin E."/>
            <person name="Andreopoulos B."/>
            <person name="Barry K.W."/>
            <person name="Bonito G."/>
            <person name="Buee M."/>
            <person name="Carver A."/>
            <person name="Chen C."/>
            <person name="Cichocki N."/>
            <person name="Clum A."/>
            <person name="Culley D."/>
            <person name="Crous P.W."/>
            <person name="Fauchery L."/>
            <person name="Girlanda M."/>
            <person name="Hayes R.D."/>
            <person name="Keri Z."/>
            <person name="LaButti K."/>
            <person name="Lipzen A."/>
            <person name="Lombard V."/>
            <person name="Magnuson J."/>
            <person name="Maillard F."/>
            <person name="Murat C."/>
            <person name="Nolan M."/>
            <person name="Ohm R.A."/>
            <person name="Pangilinan J."/>
            <person name="Pereira M.F."/>
            <person name="Perotto S."/>
            <person name="Peter M."/>
            <person name="Pfister S."/>
            <person name="Riley R."/>
            <person name="Sitrit Y."/>
            <person name="Stielow J.B."/>
            <person name="Szollosi G."/>
            <person name="Zifcakova L."/>
            <person name="Stursova M."/>
            <person name="Spatafora J.W."/>
            <person name="Tedersoo L."/>
            <person name="Vaario L.M."/>
            <person name="Yamada A."/>
            <person name="Yan M."/>
            <person name="Wang P."/>
            <person name="Xu J."/>
            <person name="Bruns T."/>
            <person name="Baldrian P."/>
            <person name="Vilgalys R."/>
            <person name="Dunand C."/>
            <person name="Henrissat B."/>
            <person name="Grigoriev I.V."/>
            <person name="Hibbett D."/>
            <person name="Nagy L.G."/>
            <person name="Martin F.M."/>
        </authorList>
    </citation>
    <scope>NUCLEOTIDE SEQUENCE</scope>
    <source>
        <strain evidence="3">Prilba</strain>
    </source>
</reference>
<name>A0A9P5JVN8_9AGAM</name>
<feature type="region of interest" description="Disordered" evidence="1">
    <location>
        <begin position="194"/>
        <end position="261"/>
    </location>
</feature>
<evidence type="ECO:0000313" key="4">
    <source>
        <dbReference type="Proteomes" id="UP000759537"/>
    </source>
</evidence>
<organism evidence="3 4">
    <name type="scientific">Russula ochroleuca</name>
    <dbReference type="NCBI Taxonomy" id="152965"/>
    <lineage>
        <taxon>Eukaryota</taxon>
        <taxon>Fungi</taxon>
        <taxon>Dikarya</taxon>
        <taxon>Basidiomycota</taxon>
        <taxon>Agaricomycotina</taxon>
        <taxon>Agaricomycetes</taxon>
        <taxon>Russulales</taxon>
        <taxon>Russulaceae</taxon>
        <taxon>Russula</taxon>
    </lineage>
</organism>
<dbReference type="Pfam" id="PF12776">
    <property type="entry name" value="Myb_DNA-bind_3"/>
    <property type="match status" value="1"/>
</dbReference>
<proteinExistence type="predicted"/>
<evidence type="ECO:0000256" key="1">
    <source>
        <dbReference type="SAM" id="MobiDB-lite"/>
    </source>
</evidence>
<keyword evidence="4" id="KW-1185">Reference proteome</keyword>
<gene>
    <name evidence="3" type="ORF">DFH94DRAFT_686677</name>
</gene>
<dbReference type="OrthoDB" id="76215at2759"/>
<dbReference type="Proteomes" id="UP000759537">
    <property type="component" value="Unassembled WGS sequence"/>
</dbReference>
<feature type="compositionally biased region" description="Acidic residues" evidence="1">
    <location>
        <begin position="203"/>
        <end position="212"/>
    </location>
</feature>
<feature type="domain" description="Myb/SANT-like" evidence="2">
    <location>
        <begin position="42"/>
        <end position="140"/>
    </location>
</feature>
<protein>
    <recommendedName>
        <fullName evidence="2">Myb/SANT-like domain-containing protein</fullName>
    </recommendedName>
</protein>
<accession>A0A9P5JVN8</accession>